<dbReference type="PROSITE" id="PS51683">
    <property type="entry name" value="SAM_OMT_II"/>
    <property type="match status" value="1"/>
</dbReference>
<feature type="active site" description="Proton acceptor" evidence="5">
    <location>
        <position position="296"/>
    </location>
</feature>
<dbReference type="FunFam" id="3.40.50.150:FF:000061">
    <property type="entry name" value="Caffeic acid O-methyltransferase"/>
    <property type="match status" value="1"/>
</dbReference>
<evidence type="ECO:0000313" key="8">
    <source>
        <dbReference type="EMBL" id="KAL3651250.1"/>
    </source>
</evidence>
<dbReference type="GO" id="GO:0032259">
    <property type="term" value="P:methylation"/>
    <property type="evidence" value="ECO:0007669"/>
    <property type="project" value="UniProtKB-KW"/>
</dbReference>
<comment type="caution">
    <text evidence="8">The sequence shown here is derived from an EMBL/GenBank/DDBJ whole genome shotgun (WGS) entry which is preliminary data.</text>
</comment>
<evidence type="ECO:0000259" key="6">
    <source>
        <dbReference type="Pfam" id="PF00891"/>
    </source>
</evidence>
<keyword evidence="1 8" id="KW-0489">Methyltransferase</keyword>
<dbReference type="Gene3D" id="1.10.10.10">
    <property type="entry name" value="Winged helix-like DNA-binding domain superfamily/Winged helix DNA-binding domain"/>
    <property type="match status" value="1"/>
</dbReference>
<organism evidence="8 9">
    <name type="scientific">Castilleja foliolosa</name>
    <dbReference type="NCBI Taxonomy" id="1961234"/>
    <lineage>
        <taxon>Eukaryota</taxon>
        <taxon>Viridiplantae</taxon>
        <taxon>Streptophyta</taxon>
        <taxon>Embryophyta</taxon>
        <taxon>Tracheophyta</taxon>
        <taxon>Spermatophyta</taxon>
        <taxon>Magnoliopsida</taxon>
        <taxon>eudicotyledons</taxon>
        <taxon>Gunneridae</taxon>
        <taxon>Pentapetalae</taxon>
        <taxon>asterids</taxon>
        <taxon>lamiids</taxon>
        <taxon>Lamiales</taxon>
        <taxon>Orobanchaceae</taxon>
        <taxon>Pedicularideae</taxon>
        <taxon>Castillejinae</taxon>
        <taxon>Castilleja</taxon>
    </lineage>
</organism>
<dbReference type="InterPro" id="IPR012967">
    <property type="entry name" value="COMT_dimerisation"/>
</dbReference>
<keyword evidence="2 8" id="KW-0808">Transferase</keyword>
<keyword evidence="3" id="KW-0949">S-adenosyl-L-methionine</keyword>
<evidence type="ECO:0000256" key="5">
    <source>
        <dbReference type="PIRSR" id="PIRSR005739-1"/>
    </source>
</evidence>
<protein>
    <submittedName>
        <fullName evidence="8">Caffeic acid 3-O-methyltransferase 1</fullName>
        <ecNumber evidence="8">2.1.1.68</ecNumber>
    </submittedName>
</protein>
<evidence type="ECO:0000256" key="3">
    <source>
        <dbReference type="ARBA" id="ARBA00022691"/>
    </source>
</evidence>
<dbReference type="InterPro" id="IPR016461">
    <property type="entry name" value="COMT-like"/>
</dbReference>
<reference evidence="9" key="1">
    <citation type="journal article" date="2024" name="IScience">
        <title>Strigolactones Initiate the Formation of Haustorium-like Structures in Castilleja.</title>
        <authorList>
            <person name="Buerger M."/>
            <person name="Peterson D."/>
            <person name="Chory J."/>
        </authorList>
    </citation>
    <scope>NUCLEOTIDE SEQUENCE [LARGE SCALE GENOMIC DNA]</scope>
</reference>
<keyword evidence="9" id="KW-1185">Reference proteome</keyword>
<gene>
    <name evidence="8" type="primary">COMT1_5</name>
    <name evidence="8" type="ORF">CASFOL_004252</name>
</gene>
<evidence type="ECO:0000256" key="2">
    <source>
        <dbReference type="ARBA" id="ARBA00022679"/>
    </source>
</evidence>
<dbReference type="PIRSF" id="PIRSF005739">
    <property type="entry name" value="O-mtase"/>
    <property type="match status" value="1"/>
</dbReference>
<dbReference type="Pfam" id="PF00891">
    <property type="entry name" value="Methyltransf_2"/>
    <property type="match status" value="1"/>
</dbReference>
<feature type="domain" description="O-methyltransferase dimerisation" evidence="7">
    <location>
        <begin position="43"/>
        <end position="131"/>
    </location>
</feature>
<feature type="domain" description="O-methyltransferase C-terminal" evidence="6">
    <location>
        <begin position="168"/>
        <end position="373"/>
    </location>
</feature>
<dbReference type="AlphaFoldDB" id="A0ABD3EDP3"/>
<dbReference type="InterPro" id="IPR036388">
    <property type="entry name" value="WH-like_DNA-bd_sf"/>
</dbReference>
<evidence type="ECO:0000256" key="4">
    <source>
        <dbReference type="ARBA" id="ARBA00034481"/>
    </source>
</evidence>
<evidence type="ECO:0000313" key="9">
    <source>
        <dbReference type="Proteomes" id="UP001632038"/>
    </source>
</evidence>
<dbReference type="InterPro" id="IPR001077">
    <property type="entry name" value="COMT_C"/>
</dbReference>
<dbReference type="SUPFAM" id="SSF46785">
    <property type="entry name" value="Winged helix' DNA-binding domain"/>
    <property type="match status" value="1"/>
</dbReference>
<dbReference type="EMBL" id="JAVIJP010000006">
    <property type="protein sequence ID" value="KAL3651250.1"/>
    <property type="molecule type" value="Genomic_DNA"/>
</dbReference>
<dbReference type="GO" id="GO:0047763">
    <property type="term" value="F:caffeate O-methyltransferase activity"/>
    <property type="evidence" value="ECO:0007669"/>
    <property type="project" value="UniProtKB-EC"/>
</dbReference>
<accession>A0ABD3EDP3</accession>
<dbReference type="Gene3D" id="3.40.50.150">
    <property type="entry name" value="Vaccinia Virus protein VP39"/>
    <property type="match status" value="1"/>
</dbReference>
<dbReference type="GO" id="GO:0008757">
    <property type="term" value="F:S-adenosylmethionine-dependent methyltransferase activity"/>
    <property type="evidence" value="ECO:0007669"/>
    <property type="project" value="UniProtKB-ARBA"/>
</dbReference>
<name>A0ABD3EDP3_9LAMI</name>
<dbReference type="PANTHER" id="PTHR11746">
    <property type="entry name" value="O-METHYLTRANSFERASE"/>
    <property type="match status" value="1"/>
</dbReference>
<dbReference type="FunFam" id="1.10.10.10:FF:000357">
    <property type="entry name" value="Caffeic acid 3-O-methyltransferase"/>
    <property type="match status" value="1"/>
</dbReference>
<evidence type="ECO:0000259" key="7">
    <source>
        <dbReference type="Pfam" id="PF08100"/>
    </source>
</evidence>
<dbReference type="SUPFAM" id="SSF53335">
    <property type="entry name" value="S-adenosyl-L-methionine-dependent methyltransferases"/>
    <property type="match status" value="1"/>
</dbReference>
<evidence type="ECO:0000256" key="1">
    <source>
        <dbReference type="ARBA" id="ARBA00022603"/>
    </source>
</evidence>
<dbReference type="EC" id="2.1.1.68" evidence="8"/>
<dbReference type="InterPro" id="IPR029063">
    <property type="entry name" value="SAM-dependent_MTases_sf"/>
</dbReference>
<dbReference type="Proteomes" id="UP001632038">
    <property type="component" value="Unassembled WGS sequence"/>
</dbReference>
<sequence length="391" mass="43026">MYSSISENIAISSLKKKKIIATSTMDSCSLDEAHAFATQLAIATAFLAALKSAIELDLLELIKKSGPGALVSPAELAAQVSTTNPAAADMIDRILRLLASYSVLKCSLKTLPDGGVERLYSLAPVCVLLTKNDDGVSLAPLLLLNQDVALKSSWYHQAPVVPSKDMDKIKDAVVEGGIPFNKAYEGMSVFEYNETNPRFSKTFNEAMSNHSTIIVKRILEMYDGFKGLKSMVDVGGGVGAVLNMIISKYPLMKGINFDLAHVIQRAPSYSGVEHVAGDMFVSVPKADAIFMKWICHDWTDEHCIKLLKNCYEAIPENGKVILVEFILPEEGPHNELATKNVLSFDLIMLTHNPGGRERTEREFQILAYVAGFKKLHKVCCAYNFWIMELTK</sequence>
<comment type="similarity">
    <text evidence="4">Belongs to the class I-like SAM-binding methyltransferase superfamily. Cation-independent O-methyltransferase family. COMT subfamily.</text>
</comment>
<proteinExistence type="inferred from homology"/>
<dbReference type="InterPro" id="IPR036390">
    <property type="entry name" value="WH_DNA-bd_sf"/>
</dbReference>
<dbReference type="Pfam" id="PF08100">
    <property type="entry name" value="Dimerisation"/>
    <property type="match status" value="1"/>
</dbReference>
<dbReference type="GO" id="GO:0009813">
    <property type="term" value="P:flavonoid biosynthetic process"/>
    <property type="evidence" value="ECO:0007669"/>
    <property type="project" value="UniProtKB-ARBA"/>
</dbReference>